<dbReference type="AlphaFoldDB" id="U5MVT3"/>
<evidence type="ECO:0000313" key="2">
    <source>
        <dbReference type="Proteomes" id="UP000017118"/>
    </source>
</evidence>
<keyword evidence="2" id="KW-1185">Reference proteome</keyword>
<sequence length="68" mass="8005">MDKYTFELLRDIDLQIEQNKVNEWNIVKNIFTNAIKKKGLSVDQVNEINKKILKEIEKGNNIDKGSRE</sequence>
<organism evidence="1 2">
    <name type="scientific">Clostridium saccharobutylicum DSM 13864</name>
    <dbReference type="NCBI Taxonomy" id="1345695"/>
    <lineage>
        <taxon>Bacteria</taxon>
        <taxon>Bacillati</taxon>
        <taxon>Bacillota</taxon>
        <taxon>Clostridia</taxon>
        <taxon>Eubacteriales</taxon>
        <taxon>Clostridiaceae</taxon>
        <taxon>Clostridium</taxon>
    </lineage>
</organism>
<proteinExistence type="predicted"/>
<reference evidence="1 2" key="1">
    <citation type="journal article" date="2013" name="Genome Announc.">
        <title>Complete Genome Sequence of the Solvent Producer Clostridium saccharobutylicum NCP262 (DSM 13864).</title>
        <authorList>
            <person name="Poehlein A."/>
            <person name="Hartwich K."/>
            <person name="Krabben P."/>
            <person name="Ehrenreich A."/>
            <person name="Liebl W."/>
            <person name="Durre P."/>
            <person name="Gottschalk G."/>
            <person name="Daniel R."/>
        </authorList>
    </citation>
    <scope>NUCLEOTIDE SEQUENCE [LARGE SCALE GENOMIC DNA]</scope>
    <source>
        <strain evidence="1">DSM 13864</strain>
    </source>
</reference>
<dbReference type="KEGG" id="csb:CLSA_c25760"/>
<dbReference type="Proteomes" id="UP000017118">
    <property type="component" value="Chromosome"/>
</dbReference>
<gene>
    <name evidence="1" type="ORF">CLSA_c25760</name>
</gene>
<dbReference type="RefSeq" id="WP_022746695.1">
    <property type="nucleotide sequence ID" value="NC_022571.1"/>
</dbReference>
<dbReference type="EMBL" id="CP006721">
    <property type="protein sequence ID" value="AGX43547.1"/>
    <property type="molecule type" value="Genomic_DNA"/>
</dbReference>
<dbReference type="PATRIC" id="fig|1345695.10.peg.1762"/>
<name>U5MVT3_CLOSA</name>
<dbReference type="GeneID" id="55474986"/>
<accession>U5MVT3</accession>
<dbReference type="eggNOG" id="ENOG50324HR">
    <property type="taxonomic scope" value="Bacteria"/>
</dbReference>
<evidence type="ECO:0000313" key="1">
    <source>
        <dbReference type="EMBL" id="AGX43547.1"/>
    </source>
</evidence>
<protein>
    <submittedName>
        <fullName evidence="1">Uncharacterized protein</fullName>
    </submittedName>
</protein>
<dbReference type="HOGENOM" id="CLU_2933225_0_0_9"/>